<evidence type="ECO:0000256" key="3">
    <source>
        <dbReference type="SAM" id="SignalP"/>
    </source>
</evidence>
<feature type="transmembrane region" description="Helical" evidence="2">
    <location>
        <begin position="474"/>
        <end position="490"/>
    </location>
</feature>
<evidence type="ECO:0000256" key="2">
    <source>
        <dbReference type="SAM" id="Phobius"/>
    </source>
</evidence>
<feature type="region of interest" description="Disordered" evidence="1">
    <location>
        <begin position="310"/>
        <end position="332"/>
    </location>
</feature>
<keyword evidence="2" id="KW-0812">Transmembrane</keyword>
<evidence type="ECO:0000256" key="1">
    <source>
        <dbReference type="SAM" id="MobiDB-lite"/>
    </source>
</evidence>
<dbReference type="Proteomes" id="UP000198406">
    <property type="component" value="Unassembled WGS sequence"/>
</dbReference>
<keyword evidence="2" id="KW-1133">Transmembrane helix</keyword>
<dbReference type="AlphaFoldDB" id="A0A1Z5J785"/>
<feature type="compositionally biased region" description="Low complexity" evidence="1">
    <location>
        <begin position="314"/>
        <end position="325"/>
    </location>
</feature>
<dbReference type="InParanoid" id="A0A1Z5J785"/>
<reference evidence="4 5" key="1">
    <citation type="journal article" date="2015" name="Plant Cell">
        <title>Oil accumulation by the oleaginous diatom Fistulifera solaris as revealed by the genome and transcriptome.</title>
        <authorList>
            <person name="Tanaka T."/>
            <person name="Maeda Y."/>
            <person name="Veluchamy A."/>
            <person name="Tanaka M."/>
            <person name="Abida H."/>
            <person name="Marechal E."/>
            <person name="Bowler C."/>
            <person name="Muto M."/>
            <person name="Sunaga Y."/>
            <person name="Tanaka M."/>
            <person name="Yoshino T."/>
            <person name="Taniguchi T."/>
            <person name="Fukuda Y."/>
            <person name="Nemoto M."/>
            <person name="Matsumoto M."/>
            <person name="Wong P.S."/>
            <person name="Aburatani S."/>
            <person name="Fujibuchi W."/>
        </authorList>
    </citation>
    <scope>NUCLEOTIDE SEQUENCE [LARGE SCALE GENOMIC DNA]</scope>
    <source>
        <strain evidence="4 5">JPCC DA0580</strain>
    </source>
</reference>
<evidence type="ECO:0008006" key="6">
    <source>
        <dbReference type="Google" id="ProtNLM"/>
    </source>
</evidence>
<comment type="caution">
    <text evidence="4">The sequence shown here is derived from an EMBL/GenBank/DDBJ whole genome shotgun (WGS) entry which is preliminary data.</text>
</comment>
<feature type="signal peptide" evidence="3">
    <location>
        <begin position="1"/>
        <end position="45"/>
    </location>
</feature>
<gene>
    <name evidence="4" type="ORF">FisN_11Lh217</name>
</gene>
<accession>A0A1Z5J785</accession>
<sequence>MLPCSARQDEMRRHCSQRRSSSGSRIFLLWMLLLFLSQECIFTAASNNNYAYSNYYSQSNDDTAGGDDGGKAQSYYNGNGITRYSDDDVFHWTPAAGFEGVSVMPISCVNYNNGHMIKYQLFSTEQSYQCHFAEISTFVVSIAHYMRAYFNYLAITQGYNFQLPSDAAYLNCIALKQSTYAGMKLYGKIGCMERETFTSTKLELHIYMDAQCSMPYDDYQTPRERARKGYKIGEMYIPTKISFKPPFYSCLTCQPDEISNTFNKKNGNWYDDDSINQYSKNNNANDKQQQQDDRYQDDYFDDKYLAANDDVTNDDGSQNNNNGDDYVATDDGGNRNLAASQEDFQAYHDNFWAEYREMMQRKLYDNFYDIGEWNMCQRIYKYGVWCDSDCQALDFFRRDQWSTSDVILLAIMTTFMTALMLLVVAKRLKAQQRAKIYGDDHPMPGLPPFAMVIIFFVIMGIIVTLAKLKFINETLVFAVVTCILLFIYMLKLTLFEVRRPVLLAAPRHDMFDNPLDDRFID</sequence>
<organism evidence="4 5">
    <name type="scientific">Fistulifera solaris</name>
    <name type="common">Oleaginous diatom</name>
    <dbReference type="NCBI Taxonomy" id="1519565"/>
    <lineage>
        <taxon>Eukaryota</taxon>
        <taxon>Sar</taxon>
        <taxon>Stramenopiles</taxon>
        <taxon>Ochrophyta</taxon>
        <taxon>Bacillariophyta</taxon>
        <taxon>Bacillariophyceae</taxon>
        <taxon>Bacillariophycidae</taxon>
        <taxon>Naviculales</taxon>
        <taxon>Naviculaceae</taxon>
        <taxon>Fistulifera</taxon>
    </lineage>
</organism>
<name>A0A1Z5J785_FISSO</name>
<protein>
    <recommendedName>
        <fullName evidence="6">TRP C-terminal domain-containing protein</fullName>
    </recommendedName>
</protein>
<feature type="region of interest" description="Disordered" evidence="1">
    <location>
        <begin position="273"/>
        <end position="294"/>
    </location>
</feature>
<dbReference type="EMBL" id="BDSP01000013">
    <property type="protein sequence ID" value="GAX09809.1"/>
    <property type="molecule type" value="Genomic_DNA"/>
</dbReference>
<proteinExistence type="predicted"/>
<feature type="chain" id="PRO_5013006778" description="TRP C-terminal domain-containing protein" evidence="3">
    <location>
        <begin position="46"/>
        <end position="521"/>
    </location>
</feature>
<feature type="transmembrane region" description="Helical" evidence="2">
    <location>
        <begin position="406"/>
        <end position="425"/>
    </location>
</feature>
<evidence type="ECO:0000313" key="5">
    <source>
        <dbReference type="Proteomes" id="UP000198406"/>
    </source>
</evidence>
<keyword evidence="2" id="KW-0472">Membrane</keyword>
<feature type="transmembrane region" description="Helical" evidence="2">
    <location>
        <begin position="446"/>
        <end position="468"/>
    </location>
</feature>
<dbReference type="OrthoDB" id="41569at2759"/>
<evidence type="ECO:0000313" key="4">
    <source>
        <dbReference type="EMBL" id="GAX09809.1"/>
    </source>
</evidence>
<keyword evidence="5" id="KW-1185">Reference proteome</keyword>
<keyword evidence="3" id="KW-0732">Signal</keyword>